<accession>A0A8H4GS40</accession>
<organism evidence="3 4">
    <name type="scientific">Aspergillus fumigatiaffinis</name>
    <dbReference type="NCBI Taxonomy" id="340414"/>
    <lineage>
        <taxon>Eukaryota</taxon>
        <taxon>Fungi</taxon>
        <taxon>Dikarya</taxon>
        <taxon>Ascomycota</taxon>
        <taxon>Pezizomycotina</taxon>
        <taxon>Eurotiomycetes</taxon>
        <taxon>Eurotiomycetidae</taxon>
        <taxon>Eurotiales</taxon>
        <taxon>Aspergillaceae</taxon>
        <taxon>Aspergillus</taxon>
        <taxon>Aspergillus subgen. Fumigati</taxon>
    </lineage>
</organism>
<dbReference type="Pfam" id="PF07110">
    <property type="entry name" value="EthD"/>
    <property type="match status" value="1"/>
</dbReference>
<name>A0A8H4GS40_9EURO</name>
<comment type="caution">
    <text evidence="3">The sequence shown here is derived from an EMBL/GenBank/DDBJ whole genome shotgun (WGS) entry which is preliminary data.</text>
</comment>
<evidence type="ECO:0000313" key="3">
    <source>
        <dbReference type="EMBL" id="KAF4227208.1"/>
    </source>
</evidence>
<sequence>MASTSQTPRLLRLTIKLYKSQGRQGGEGHDFRPRCYSPPAYRSFVDDMNCRNNRGWLIDDHDVTIEFYFRSFAELNRVNSDPEFQALQASEEPFVNRIRTVASLSWVEKYVDEGKVVNIVDDKSTYPSYDKLLDLSSALGTSGAWVKKDEADVAFC</sequence>
<evidence type="ECO:0000256" key="1">
    <source>
        <dbReference type="ARBA" id="ARBA00005986"/>
    </source>
</evidence>
<evidence type="ECO:0000259" key="2">
    <source>
        <dbReference type="Pfam" id="PF07110"/>
    </source>
</evidence>
<dbReference type="EMBL" id="JAAAPX010000195">
    <property type="protein sequence ID" value="KAF4227208.1"/>
    <property type="molecule type" value="Genomic_DNA"/>
</dbReference>
<protein>
    <recommendedName>
        <fullName evidence="2">EthD domain-containing protein</fullName>
    </recommendedName>
</protein>
<dbReference type="GO" id="GO:0016491">
    <property type="term" value="F:oxidoreductase activity"/>
    <property type="evidence" value="ECO:0007669"/>
    <property type="project" value="InterPro"/>
</dbReference>
<reference evidence="3" key="2">
    <citation type="submission" date="2020-04" db="EMBL/GenBank/DDBJ databases">
        <authorList>
            <person name="Santos R.A.C."/>
            <person name="Steenwyk J.L."/>
            <person name="Rivero-Menendez O."/>
            <person name="Mead M.E."/>
            <person name="Silva L.P."/>
            <person name="Bastos R.W."/>
            <person name="Alastruey-Izquierdo A."/>
            <person name="Goldman G.H."/>
            <person name="Rokas A."/>
        </authorList>
    </citation>
    <scope>NUCLEOTIDE SEQUENCE</scope>
    <source>
        <strain evidence="3">CNM-CM6805</strain>
    </source>
</reference>
<dbReference type="Proteomes" id="UP000653565">
    <property type="component" value="Unassembled WGS sequence"/>
</dbReference>
<evidence type="ECO:0000313" key="4">
    <source>
        <dbReference type="Proteomes" id="UP000653565"/>
    </source>
</evidence>
<comment type="similarity">
    <text evidence="1">Belongs to the tpcK family.</text>
</comment>
<gene>
    <name evidence="3" type="ORF">CNMCM6805_003333</name>
</gene>
<reference evidence="3" key="1">
    <citation type="journal article" date="2020" name="bioRxiv">
        <title>Genomic and phenotypic heterogeneity of clinical isolates of the human pathogens Aspergillus fumigatus, Aspergillus lentulus and Aspergillus fumigatiaffinis.</title>
        <authorList>
            <person name="dos Santos R.A.C."/>
            <person name="Steenwyk J.L."/>
            <person name="Rivero-Menendez O."/>
            <person name="Mead M.E."/>
            <person name="Silva L.P."/>
            <person name="Bastos R.W."/>
            <person name="Alastruey-Izquierdo A."/>
            <person name="Goldman G.H."/>
            <person name="Rokas A."/>
        </authorList>
    </citation>
    <scope>NUCLEOTIDE SEQUENCE</scope>
    <source>
        <strain evidence="3">CNM-CM6805</strain>
    </source>
</reference>
<proteinExistence type="inferred from homology"/>
<dbReference type="InterPro" id="IPR009799">
    <property type="entry name" value="EthD_dom"/>
</dbReference>
<feature type="domain" description="EthD" evidence="2">
    <location>
        <begin position="43"/>
        <end position="96"/>
    </location>
</feature>
<keyword evidence="4" id="KW-1185">Reference proteome</keyword>
<dbReference type="AlphaFoldDB" id="A0A8H4GS40"/>